<keyword evidence="3" id="KW-1185">Reference proteome</keyword>
<dbReference type="InterPro" id="IPR036390">
    <property type="entry name" value="WH_DNA-bd_sf"/>
</dbReference>
<organism evidence="2 3">
    <name type="scientific">Streptomyces carminius</name>
    <dbReference type="NCBI Taxonomy" id="2665496"/>
    <lineage>
        <taxon>Bacteria</taxon>
        <taxon>Bacillati</taxon>
        <taxon>Actinomycetota</taxon>
        <taxon>Actinomycetes</taxon>
        <taxon>Kitasatosporales</taxon>
        <taxon>Streptomycetaceae</taxon>
        <taxon>Streptomyces</taxon>
    </lineage>
</organism>
<evidence type="ECO:0000259" key="1">
    <source>
        <dbReference type="PROSITE" id="PS50995"/>
    </source>
</evidence>
<feature type="domain" description="HTH marR-type" evidence="1">
    <location>
        <begin position="6"/>
        <end position="140"/>
    </location>
</feature>
<reference evidence="2 3" key="1">
    <citation type="submission" date="2017-11" db="EMBL/GenBank/DDBJ databases">
        <title>Streptomyces carmine sp. nov., a novel actinomycete isolated from Sophora alopecuroides in Xinjiang, China.</title>
        <authorList>
            <person name="Wang Y."/>
            <person name="Luo X."/>
            <person name="Wan C."/>
            <person name="Zhang L."/>
        </authorList>
    </citation>
    <scope>NUCLEOTIDE SEQUENCE [LARGE SCALE GENOMIC DNA]</scope>
    <source>
        <strain evidence="2 3">TRM SA0054</strain>
    </source>
</reference>
<dbReference type="GO" id="GO:0003700">
    <property type="term" value="F:DNA-binding transcription factor activity"/>
    <property type="evidence" value="ECO:0007669"/>
    <property type="project" value="InterPro"/>
</dbReference>
<dbReference type="PROSITE" id="PS50995">
    <property type="entry name" value="HTH_MARR_2"/>
    <property type="match status" value="1"/>
</dbReference>
<dbReference type="InterPro" id="IPR039422">
    <property type="entry name" value="MarR/SlyA-like"/>
</dbReference>
<proteinExistence type="predicted"/>
<dbReference type="InterPro" id="IPR000835">
    <property type="entry name" value="HTH_MarR-typ"/>
</dbReference>
<name>A0A2M8LY53_9ACTN</name>
<dbReference type="SMART" id="SM00347">
    <property type="entry name" value="HTH_MARR"/>
    <property type="match status" value="1"/>
</dbReference>
<dbReference type="InterPro" id="IPR036388">
    <property type="entry name" value="WH-like_DNA-bd_sf"/>
</dbReference>
<dbReference type="SUPFAM" id="SSF46785">
    <property type="entry name" value="Winged helix' DNA-binding domain"/>
    <property type="match status" value="1"/>
</dbReference>
<dbReference type="EMBL" id="PGGW01000053">
    <property type="protein sequence ID" value="PJE96865.1"/>
    <property type="molecule type" value="Genomic_DNA"/>
</dbReference>
<dbReference type="Proteomes" id="UP000230407">
    <property type="component" value="Unassembled WGS sequence"/>
</dbReference>
<comment type="caution">
    <text evidence="2">The sequence shown here is derived from an EMBL/GenBank/DDBJ whole genome shotgun (WGS) entry which is preliminary data.</text>
</comment>
<dbReference type="GO" id="GO:0006950">
    <property type="term" value="P:response to stress"/>
    <property type="evidence" value="ECO:0007669"/>
    <property type="project" value="TreeGrafter"/>
</dbReference>
<dbReference type="Pfam" id="PF12802">
    <property type="entry name" value="MarR_2"/>
    <property type="match status" value="1"/>
</dbReference>
<dbReference type="RefSeq" id="WP_100202479.1">
    <property type="nucleotide sequence ID" value="NZ_PGGW01000053.1"/>
</dbReference>
<dbReference type="PANTHER" id="PTHR33164:SF43">
    <property type="entry name" value="HTH-TYPE TRANSCRIPTIONAL REPRESSOR YETL"/>
    <property type="match status" value="1"/>
</dbReference>
<gene>
    <name evidence="2" type="ORF">CUT44_15675</name>
</gene>
<sequence length="154" mass="16706">MAVQPTTRFPYLVWMLSNTLNQRIERALRPLGLTQAQLAALAQLSLESGGGLSGAELGRRAGVTPQAMSASLASLEKRGLVLRGPHPTHGRVIEVRITEAGRELLERAKACTEPVHERAVALLDGEEQGELRRLLLRTMAALDIPYPRDVPEGG</sequence>
<dbReference type="Gene3D" id="1.10.10.10">
    <property type="entry name" value="Winged helix-like DNA-binding domain superfamily/Winged helix DNA-binding domain"/>
    <property type="match status" value="1"/>
</dbReference>
<accession>A0A2M8LY53</accession>
<dbReference type="AlphaFoldDB" id="A0A2M8LY53"/>
<evidence type="ECO:0000313" key="2">
    <source>
        <dbReference type="EMBL" id="PJE96865.1"/>
    </source>
</evidence>
<evidence type="ECO:0000313" key="3">
    <source>
        <dbReference type="Proteomes" id="UP000230407"/>
    </source>
</evidence>
<dbReference type="PANTHER" id="PTHR33164">
    <property type="entry name" value="TRANSCRIPTIONAL REGULATOR, MARR FAMILY"/>
    <property type="match status" value="1"/>
</dbReference>
<protein>
    <submittedName>
        <fullName evidence="2">MarR family transcriptional regulator</fullName>
    </submittedName>
</protein>